<reference evidence="1 2" key="1">
    <citation type="journal article" date="2021" name="BMC Genomics">
        <title>Datura genome reveals duplications of psychoactive alkaloid biosynthetic genes and high mutation rate following tissue culture.</title>
        <authorList>
            <person name="Rajewski A."/>
            <person name="Carter-House D."/>
            <person name="Stajich J."/>
            <person name="Litt A."/>
        </authorList>
    </citation>
    <scope>NUCLEOTIDE SEQUENCE [LARGE SCALE GENOMIC DNA]</scope>
    <source>
        <strain evidence="1">AR-01</strain>
    </source>
</reference>
<evidence type="ECO:0000313" key="1">
    <source>
        <dbReference type="EMBL" id="MCE5167480.1"/>
    </source>
</evidence>
<organism evidence="1 2">
    <name type="scientific">Datura stramonium</name>
    <name type="common">Jimsonweed</name>
    <name type="synonym">Common thornapple</name>
    <dbReference type="NCBI Taxonomy" id="4076"/>
    <lineage>
        <taxon>Eukaryota</taxon>
        <taxon>Viridiplantae</taxon>
        <taxon>Streptophyta</taxon>
        <taxon>Embryophyta</taxon>
        <taxon>Tracheophyta</taxon>
        <taxon>Spermatophyta</taxon>
        <taxon>Magnoliopsida</taxon>
        <taxon>eudicotyledons</taxon>
        <taxon>Gunneridae</taxon>
        <taxon>Pentapetalae</taxon>
        <taxon>asterids</taxon>
        <taxon>lamiids</taxon>
        <taxon>Solanales</taxon>
        <taxon>Solanaceae</taxon>
        <taxon>Solanoideae</taxon>
        <taxon>Datureae</taxon>
        <taxon>Datura</taxon>
    </lineage>
</organism>
<keyword evidence="2" id="KW-1185">Reference proteome</keyword>
<comment type="caution">
    <text evidence="1">The sequence shown here is derived from an EMBL/GenBank/DDBJ whole genome shotgun (WGS) entry which is preliminary data.</text>
</comment>
<protein>
    <submittedName>
        <fullName evidence="1">Uncharacterized protein</fullName>
    </submittedName>
</protein>
<name>A0ABS8Y746_DATST</name>
<evidence type="ECO:0000313" key="2">
    <source>
        <dbReference type="Proteomes" id="UP000823775"/>
    </source>
</evidence>
<proteinExistence type="predicted"/>
<sequence>MLMVGFWVVAGDDIWSEKTKKKRRVWVLFFWVVGRPEVTWFAGGFQSAVRGETERRSAEGGAAVGFRRRWWCATVCGCYCRRRQWREKRKEGGGATEVEDEREE</sequence>
<gene>
    <name evidence="1" type="ORF">HAX54_005281</name>
</gene>
<dbReference type="EMBL" id="JACEIK010125977">
    <property type="protein sequence ID" value="MCE5167480.1"/>
    <property type="molecule type" value="Genomic_DNA"/>
</dbReference>
<accession>A0ABS8Y746</accession>
<dbReference type="Proteomes" id="UP000823775">
    <property type="component" value="Unassembled WGS sequence"/>
</dbReference>